<keyword evidence="4" id="KW-0808">Transferase</keyword>
<dbReference type="InterPro" id="IPR004358">
    <property type="entry name" value="Sig_transdc_His_kin-like_C"/>
</dbReference>
<dbReference type="Gene3D" id="3.30.450.20">
    <property type="entry name" value="PAS domain"/>
    <property type="match status" value="1"/>
</dbReference>
<dbReference type="SMART" id="SM00387">
    <property type="entry name" value="HATPase_c"/>
    <property type="match status" value="1"/>
</dbReference>
<feature type="domain" description="PAC" evidence="10">
    <location>
        <begin position="289"/>
        <end position="340"/>
    </location>
</feature>
<dbReference type="Gene3D" id="1.10.287.130">
    <property type="match status" value="1"/>
</dbReference>
<dbReference type="Proteomes" id="UP000193335">
    <property type="component" value="Unassembled WGS sequence"/>
</dbReference>
<evidence type="ECO:0000256" key="8">
    <source>
        <dbReference type="ARBA" id="ARBA00023012"/>
    </source>
</evidence>
<gene>
    <name evidence="11" type="ORF">BSZ19_33815</name>
</gene>
<dbReference type="InterPro" id="IPR029016">
    <property type="entry name" value="GAF-like_dom_sf"/>
</dbReference>
<dbReference type="Gene3D" id="2.10.70.100">
    <property type="match status" value="1"/>
</dbReference>
<dbReference type="PANTHER" id="PTHR43065">
    <property type="entry name" value="SENSOR HISTIDINE KINASE"/>
    <property type="match status" value="1"/>
</dbReference>
<dbReference type="SUPFAM" id="SSF55781">
    <property type="entry name" value="GAF domain-like"/>
    <property type="match status" value="1"/>
</dbReference>
<dbReference type="SUPFAM" id="SSF55874">
    <property type="entry name" value="ATPase domain of HSP90 chaperone/DNA topoisomerase II/histidine kinase"/>
    <property type="match status" value="1"/>
</dbReference>
<dbReference type="CDD" id="cd00082">
    <property type="entry name" value="HisKA"/>
    <property type="match status" value="1"/>
</dbReference>
<dbReference type="Pfam" id="PF02518">
    <property type="entry name" value="HATPase_c"/>
    <property type="match status" value="1"/>
</dbReference>
<keyword evidence="7" id="KW-0067">ATP-binding</keyword>
<evidence type="ECO:0000256" key="5">
    <source>
        <dbReference type="ARBA" id="ARBA00022741"/>
    </source>
</evidence>
<evidence type="ECO:0000259" key="10">
    <source>
        <dbReference type="PROSITE" id="PS50113"/>
    </source>
</evidence>
<dbReference type="InterPro" id="IPR036097">
    <property type="entry name" value="HisK_dim/P_sf"/>
</dbReference>
<comment type="catalytic activity">
    <reaction evidence="1">
        <text>ATP + protein L-histidine = ADP + protein N-phospho-L-histidine.</text>
        <dbReference type="EC" id="2.7.13.3"/>
    </reaction>
</comment>
<dbReference type="EMBL" id="NAFL01000274">
    <property type="protein sequence ID" value="OSJ27256.1"/>
    <property type="molecule type" value="Genomic_DNA"/>
</dbReference>
<evidence type="ECO:0000256" key="6">
    <source>
        <dbReference type="ARBA" id="ARBA00022777"/>
    </source>
</evidence>
<accession>A0A1Y2JII4</accession>
<evidence type="ECO:0000259" key="9">
    <source>
        <dbReference type="PROSITE" id="PS50109"/>
    </source>
</evidence>
<comment type="caution">
    <text evidence="11">The sequence shown here is derived from an EMBL/GenBank/DDBJ whole genome shotgun (WGS) entry which is preliminary data.</text>
</comment>
<evidence type="ECO:0000313" key="11">
    <source>
        <dbReference type="EMBL" id="OSJ27256.1"/>
    </source>
</evidence>
<evidence type="ECO:0000256" key="2">
    <source>
        <dbReference type="ARBA" id="ARBA00012438"/>
    </source>
</evidence>
<dbReference type="PANTHER" id="PTHR43065:SF10">
    <property type="entry name" value="PEROXIDE STRESS-ACTIVATED HISTIDINE KINASE MAK3"/>
    <property type="match status" value="1"/>
</dbReference>
<evidence type="ECO:0000256" key="7">
    <source>
        <dbReference type="ARBA" id="ARBA00022840"/>
    </source>
</evidence>
<dbReference type="InterPro" id="IPR013655">
    <property type="entry name" value="PAS_fold_3"/>
</dbReference>
<evidence type="ECO:0000256" key="1">
    <source>
        <dbReference type="ARBA" id="ARBA00000085"/>
    </source>
</evidence>
<dbReference type="SUPFAM" id="SSF55785">
    <property type="entry name" value="PYP-like sensor domain (PAS domain)"/>
    <property type="match status" value="1"/>
</dbReference>
<dbReference type="PRINTS" id="PR00344">
    <property type="entry name" value="BCTRLSENSOR"/>
</dbReference>
<dbReference type="InterPro" id="IPR003661">
    <property type="entry name" value="HisK_dim/P_dom"/>
</dbReference>
<dbReference type="InterPro" id="IPR000700">
    <property type="entry name" value="PAS-assoc_C"/>
</dbReference>
<proteinExistence type="predicted"/>
<keyword evidence="3" id="KW-0597">Phosphoprotein</keyword>
<dbReference type="SMART" id="SM00388">
    <property type="entry name" value="HisKA"/>
    <property type="match status" value="1"/>
</dbReference>
<protein>
    <recommendedName>
        <fullName evidence="2">histidine kinase</fullName>
        <ecNumber evidence="2">2.7.13.3</ecNumber>
    </recommendedName>
</protein>
<evidence type="ECO:0000313" key="12">
    <source>
        <dbReference type="Proteomes" id="UP000193335"/>
    </source>
</evidence>
<organism evidence="11 12">
    <name type="scientific">Bradyrhizobium japonicum</name>
    <dbReference type="NCBI Taxonomy" id="375"/>
    <lineage>
        <taxon>Bacteria</taxon>
        <taxon>Pseudomonadati</taxon>
        <taxon>Pseudomonadota</taxon>
        <taxon>Alphaproteobacteria</taxon>
        <taxon>Hyphomicrobiales</taxon>
        <taxon>Nitrobacteraceae</taxon>
        <taxon>Bradyrhizobium</taxon>
    </lineage>
</organism>
<reference evidence="11 12" key="1">
    <citation type="submission" date="2017-03" db="EMBL/GenBank/DDBJ databases">
        <title>Whole genome sequences of fourteen strains of Bradyrhizobium canariense and one strain of Bradyrhizobium japonicum isolated from Lupinus (Papilionoideae: Genisteae) species in Algeria.</title>
        <authorList>
            <person name="Crovadore J."/>
            <person name="Chekireb D."/>
            <person name="Brachmann A."/>
            <person name="Chablais R."/>
            <person name="Cochard B."/>
            <person name="Lefort F."/>
        </authorList>
    </citation>
    <scope>NUCLEOTIDE SEQUENCE [LARGE SCALE GENOMIC DNA]</scope>
    <source>
        <strain evidence="11 12">UBMA197</strain>
    </source>
</reference>
<dbReference type="SMART" id="SM00065">
    <property type="entry name" value="GAF"/>
    <property type="match status" value="1"/>
</dbReference>
<dbReference type="InterPro" id="IPR036890">
    <property type="entry name" value="HATPase_C_sf"/>
</dbReference>
<keyword evidence="6" id="KW-0418">Kinase</keyword>
<keyword evidence="8" id="KW-0902">Two-component regulatory system</keyword>
<dbReference type="InterPro" id="IPR000014">
    <property type="entry name" value="PAS"/>
</dbReference>
<dbReference type="EC" id="2.7.13.3" evidence="2"/>
<evidence type="ECO:0000256" key="4">
    <source>
        <dbReference type="ARBA" id="ARBA00022679"/>
    </source>
</evidence>
<dbReference type="GO" id="GO:0005524">
    <property type="term" value="F:ATP binding"/>
    <property type="evidence" value="ECO:0007669"/>
    <property type="project" value="UniProtKB-KW"/>
</dbReference>
<dbReference type="AlphaFoldDB" id="A0A1Y2JII4"/>
<name>A0A1Y2JII4_BRAJP</name>
<keyword evidence="5" id="KW-0547">Nucleotide-binding</keyword>
<dbReference type="Pfam" id="PF08447">
    <property type="entry name" value="PAS_3"/>
    <property type="match status" value="1"/>
</dbReference>
<dbReference type="InterPro" id="IPR005467">
    <property type="entry name" value="His_kinase_dom"/>
</dbReference>
<dbReference type="SUPFAM" id="SSF47384">
    <property type="entry name" value="Homodimeric domain of signal transducing histidine kinase"/>
    <property type="match status" value="1"/>
</dbReference>
<dbReference type="PROSITE" id="PS50113">
    <property type="entry name" value="PAC"/>
    <property type="match status" value="1"/>
</dbReference>
<dbReference type="Gene3D" id="3.30.565.10">
    <property type="entry name" value="Histidine kinase-like ATPase, C-terminal domain"/>
    <property type="match status" value="1"/>
</dbReference>
<dbReference type="Gene3D" id="3.30.450.40">
    <property type="match status" value="1"/>
</dbReference>
<dbReference type="InterPro" id="IPR003018">
    <property type="entry name" value="GAF"/>
</dbReference>
<dbReference type="InterPro" id="IPR035965">
    <property type="entry name" value="PAS-like_dom_sf"/>
</dbReference>
<feature type="domain" description="Histidine kinase" evidence="9">
    <location>
        <begin position="360"/>
        <end position="575"/>
    </location>
</feature>
<evidence type="ECO:0000256" key="3">
    <source>
        <dbReference type="ARBA" id="ARBA00022553"/>
    </source>
</evidence>
<sequence>MLRRTDALSSHPSIRKRRGDASRRLEMIFTTRHLGMRLDNETHELDLVAKAFQIISREISYQGLAKALLMEALSYSGASRGAILLSGQRELLAKADASFPRERANFLASFPPHAEFRLPSDLAEQVLDRKQTVVRQAGAESSALIDPANPPSGKIAQLCLPLIHQHWAIGVLYLEADGDAEIFTPRCVWVTSMLANQAAVSFESVRLFEALRETNMWMVRGQQIGGMGSYRWNTRTLLSRGSRECYRILDIDLDVNPVPFEVFRSRVHPEDYPALEQDLTEAISTKSPFTHEYRVVHRDGKTLHVVAVGQFDEGPTGDLELEGIITDVSQRKAAEQALADARNELARATGLTSLGELAGSIIHEIDQPLTGMIMSAEACLRWLARDPVQAGEARKSVARIIRQARRAAEVVTGVRSLVRGTQVHFAEFDINDAVAEVLLLSNREIERAGVIVRTDFDRSSPRVEADRVQVQQVALNLVRNAIEAMAGVEDGNRILALSSGVADGMISVAIADTGGGISPADRERVFETLYTTKGAGLGLGLSICRKIVKLHGGQLWVEENGRCGAKFTFALPLRQAVQTSESR</sequence>
<dbReference type="CDD" id="cd00130">
    <property type="entry name" value="PAS"/>
    <property type="match status" value="1"/>
</dbReference>
<dbReference type="PROSITE" id="PS50109">
    <property type="entry name" value="HIS_KIN"/>
    <property type="match status" value="1"/>
</dbReference>
<dbReference type="Pfam" id="PF00512">
    <property type="entry name" value="HisKA"/>
    <property type="match status" value="1"/>
</dbReference>
<dbReference type="InterPro" id="IPR003594">
    <property type="entry name" value="HATPase_dom"/>
</dbReference>
<dbReference type="GO" id="GO:0000155">
    <property type="term" value="F:phosphorelay sensor kinase activity"/>
    <property type="evidence" value="ECO:0007669"/>
    <property type="project" value="InterPro"/>
</dbReference>